<dbReference type="InterPro" id="IPR037883">
    <property type="entry name" value="Knr4/Smi1-like_sf"/>
</dbReference>
<accession>A0AAU1U7P2</accession>
<dbReference type="AlphaFoldDB" id="A0AAU1U7P2"/>
<proteinExistence type="predicted"/>
<reference evidence="1" key="1">
    <citation type="submission" date="2022-10" db="EMBL/GenBank/DDBJ databases">
        <title>The complete genomes of actinobacterial strains from the NBC collection.</title>
        <authorList>
            <person name="Joergensen T.S."/>
            <person name="Alvarez Arevalo M."/>
            <person name="Sterndorff E.B."/>
            <person name="Faurdal D."/>
            <person name="Vuksanovic O."/>
            <person name="Mourched A.-S."/>
            <person name="Charusanti P."/>
            <person name="Shaw S."/>
            <person name="Blin K."/>
            <person name="Weber T."/>
        </authorList>
    </citation>
    <scope>NUCLEOTIDE SEQUENCE</scope>
    <source>
        <strain evidence="1">NBC_00119</strain>
    </source>
</reference>
<dbReference type="SUPFAM" id="SSF160631">
    <property type="entry name" value="SMI1/KNR4-like"/>
    <property type="match status" value="1"/>
</dbReference>
<name>A0AAU1U7P2_9ACTN</name>
<dbReference type="EMBL" id="CP108195">
    <property type="protein sequence ID" value="WTS13465.1"/>
    <property type="molecule type" value="Genomic_DNA"/>
</dbReference>
<organism evidence="1">
    <name type="scientific">Streptomyces sp. NBC_00119</name>
    <dbReference type="NCBI Taxonomy" id="2975659"/>
    <lineage>
        <taxon>Bacteria</taxon>
        <taxon>Bacillati</taxon>
        <taxon>Actinomycetota</taxon>
        <taxon>Actinomycetes</taxon>
        <taxon>Kitasatosporales</taxon>
        <taxon>Streptomycetaceae</taxon>
        <taxon>Streptomyces</taxon>
    </lineage>
</organism>
<evidence type="ECO:0000313" key="1">
    <source>
        <dbReference type="EMBL" id="WTS13465.1"/>
    </source>
</evidence>
<gene>
    <name evidence="1" type="ORF">OHU69_21880</name>
</gene>
<sequence length="190" mass="20792">MGEQPGLADDMLKIEGLEAALPSMTQWRVAAGRSVDWAALEAVLGTALPSDFRSLAEAYPVLVIDDFLSVSVPRPGTEESWASQSREDEILQDLYEMGDTEDYVPYPQSGGLISWGDSNSGDVLYWKTSPADPDAWPVVVRTDNAEWFEFPVGAVEFLAGVYGRTIDVPGMPRNLPRSNPQVLGLSDRID</sequence>
<protein>
    <submittedName>
        <fullName evidence="1">SMI1/KNR4 family protein</fullName>
    </submittedName>
</protein>